<name>A0A4Y7M0Y9_9CRUS</name>
<evidence type="ECO:0000256" key="14">
    <source>
        <dbReference type="ARBA" id="ARBA00023187"/>
    </source>
</evidence>
<keyword evidence="13" id="KW-0862">Zinc</keyword>
<dbReference type="GO" id="GO:0048471">
    <property type="term" value="C:perinuclear region of cytoplasm"/>
    <property type="evidence" value="ECO:0007669"/>
    <property type="project" value="UniProtKB-SubCell"/>
</dbReference>
<proteinExistence type="evidence at transcript level"/>
<dbReference type="InterPro" id="IPR042451">
    <property type="entry name" value="ZPR1_A/B_dom"/>
</dbReference>
<feature type="coiled-coil region" evidence="20">
    <location>
        <begin position="204"/>
        <end position="231"/>
    </location>
</feature>
<sequence length="452" mass="50310">MTTEESKKPIFRELQADDADPEITEISSLCFNCGEEGMTKLLLTKIPFYKEIILMSFECDHCGCKNNEVQSGEKIQEKGVLIHVSISSPKDLNRQVIKSDYATIKIPDIEFEIPPQSKRGEITNIEGILSRCIAGLEQDQPVRKALDPDSAEKIEAFVQVLVDMKKCEKPFTLIVDDPSGNSFVENLNAPLVDPALMITHFERNKEQNHLVGIYEEELKEIREEEEEEITNAVTGDNVTSESLADEVLHFGTNCPSCNAPCETNMKLTSIPFFKEVIIMATSCDACGHRTNEVKSGSGIAEKGVKITLRITDPIDLSRDVLKSETCSMSIPELDFEVGAGTLGGKFTTLEGLLSAMKDQLTGQNPLLCGDSATPVLKERMHEFSEKLDSIITAKTFGCRIVLDDPAGNSYLQNVYAPEADPEMEIVYYERTFEHNEELGLNDMKLENYAEND</sequence>
<evidence type="ECO:0000256" key="6">
    <source>
        <dbReference type="ARBA" id="ARBA00008354"/>
    </source>
</evidence>
<dbReference type="GO" id="GO:0097504">
    <property type="term" value="C:Gemini of Cajal bodies"/>
    <property type="evidence" value="ECO:0007669"/>
    <property type="project" value="UniProtKB-SubCell"/>
</dbReference>
<dbReference type="FunFam" id="2.20.25.420:FF:000001">
    <property type="entry name" value="Zinc finger protein ZPR1"/>
    <property type="match status" value="1"/>
</dbReference>
<evidence type="ECO:0000256" key="4">
    <source>
        <dbReference type="ARBA" id="ARBA00004604"/>
    </source>
</evidence>
<dbReference type="GO" id="GO:0005730">
    <property type="term" value="C:nucleolus"/>
    <property type="evidence" value="ECO:0007669"/>
    <property type="project" value="UniProtKB-SubCell"/>
</dbReference>
<dbReference type="NCBIfam" id="TIGR00310">
    <property type="entry name" value="ZPR1_znf"/>
    <property type="match status" value="2"/>
</dbReference>
<dbReference type="GO" id="GO:0015030">
    <property type="term" value="C:Cajal body"/>
    <property type="evidence" value="ECO:0007669"/>
    <property type="project" value="UniProtKB-SubCell"/>
</dbReference>
<dbReference type="InterPro" id="IPR040141">
    <property type="entry name" value="ZPR1"/>
</dbReference>
<dbReference type="FunFam" id="2.20.25.420:FF:000003">
    <property type="entry name" value="zinc finger protein ZPR1"/>
    <property type="match status" value="1"/>
</dbReference>
<keyword evidence="20" id="KW-0175">Coiled coil</keyword>
<evidence type="ECO:0000256" key="13">
    <source>
        <dbReference type="ARBA" id="ARBA00022833"/>
    </source>
</evidence>
<dbReference type="GO" id="GO:0008270">
    <property type="term" value="F:zinc ion binding"/>
    <property type="evidence" value="ECO:0007669"/>
    <property type="project" value="UniProtKB-KW"/>
</dbReference>
<dbReference type="GO" id="GO:0006397">
    <property type="term" value="P:mRNA processing"/>
    <property type="evidence" value="ECO:0007669"/>
    <property type="project" value="UniProtKB-KW"/>
</dbReference>
<dbReference type="InterPro" id="IPR042452">
    <property type="entry name" value="ZPR1_Znf1/2"/>
</dbReference>
<dbReference type="PANTHER" id="PTHR10876:SF0">
    <property type="entry name" value="ZINC FINGER PROTEIN ZPR1"/>
    <property type="match status" value="1"/>
</dbReference>
<dbReference type="GO" id="GO:0031369">
    <property type="term" value="F:translation initiation factor binding"/>
    <property type="evidence" value="ECO:0007669"/>
    <property type="project" value="UniProtKB-ARBA"/>
</dbReference>
<comment type="similarity">
    <text evidence="6">Belongs to the ZPR1 family.</text>
</comment>
<keyword evidence="16" id="KW-0966">Cell projection</keyword>
<evidence type="ECO:0000256" key="7">
    <source>
        <dbReference type="ARBA" id="ARBA00022490"/>
    </source>
</evidence>
<dbReference type="GO" id="GO:0006260">
    <property type="term" value="P:DNA replication"/>
    <property type="evidence" value="ECO:0007669"/>
    <property type="project" value="UniProtKB-ARBA"/>
</dbReference>
<evidence type="ECO:0000256" key="1">
    <source>
        <dbReference type="ARBA" id="ARBA00004408"/>
    </source>
</evidence>
<keyword evidence="7" id="KW-0963">Cytoplasm</keyword>
<evidence type="ECO:0000256" key="8">
    <source>
        <dbReference type="ARBA" id="ARBA00022664"/>
    </source>
</evidence>
<dbReference type="AlphaFoldDB" id="A0A4Y7M0Y9"/>
<evidence type="ECO:0000256" key="12">
    <source>
        <dbReference type="ARBA" id="ARBA00022782"/>
    </source>
</evidence>
<dbReference type="Gene3D" id="2.20.25.420">
    <property type="entry name" value="ZPR1, zinc finger domain"/>
    <property type="match status" value="2"/>
</dbReference>
<dbReference type="SMART" id="SM00709">
    <property type="entry name" value="Zpr1"/>
    <property type="match status" value="2"/>
</dbReference>
<feature type="domain" description="Zinc finger ZPR1-type" evidence="21">
    <location>
        <begin position="28"/>
        <end position="186"/>
    </location>
</feature>
<evidence type="ECO:0000256" key="10">
    <source>
        <dbReference type="ARBA" id="ARBA00022737"/>
    </source>
</evidence>
<evidence type="ECO:0000256" key="15">
    <source>
        <dbReference type="ARBA" id="ARBA00023242"/>
    </source>
</evidence>
<keyword evidence="8" id="KW-0507">mRNA processing</keyword>
<dbReference type="GO" id="GO:0010628">
    <property type="term" value="P:positive regulation of gene expression"/>
    <property type="evidence" value="ECO:0007669"/>
    <property type="project" value="UniProtKB-ARBA"/>
</dbReference>
<dbReference type="Gene3D" id="2.60.120.1040">
    <property type="entry name" value="ZPR1, A/B domain"/>
    <property type="match status" value="2"/>
</dbReference>
<dbReference type="FunFam" id="2.60.120.1040:FF:000001">
    <property type="entry name" value="Zinc finger protein ZPR1"/>
    <property type="match status" value="1"/>
</dbReference>
<evidence type="ECO:0000256" key="5">
    <source>
        <dbReference type="ARBA" id="ARBA00004624"/>
    </source>
</evidence>
<evidence type="ECO:0000256" key="19">
    <source>
        <dbReference type="ARBA" id="ARBA00079252"/>
    </source>
</evidence>
<dbReference type="GO" id="GO:0042307">
    <property type="term" value="P:positive regulation of protein import into nucleus"/>
    <property type="evidence" value="ECO:0007669"/>
    <property type="project" value="UniProtKB-ARBA"/>
</dbReference>
<dbReference type="EMBL" id="LR004585">
    <property type="protein sequence ID" value="SVE74204.1"/>
    <property type="molecule type" value="mRNA"/>
</dbReference>
<organism evidence="22">
    <name type="scientific">Daphnia barbata</name>
    <dbReference type="NCBI Taxonomy" id="414587"/>
    <lineage>
        <taxon>Eukaryota</taxon>
        <taxon>Metazoa</taxon>
        <taxon>Ecdysozoa</taxon>
        <taxon>Arthropoda</taxon>
        <taxon>Crustacea</taxon>
        <taxon>Branchiopoda</taxon>
        <taxon>Diplostraca</taxon>
        <taxon>Cladocera</taxon>
        <taxon>Anomopoda</taxon>
        <taxon>Daphniidae</taxon>
        <taxon>Daphnia</taxon>
    </lineage>
</organism>
<evidence type="ECO:0000256" key="18">
    <source>
        <dbReference type="ARBA" id="ARBA00074960"/>
    </source>
</evidence>
<evidence type="ECO:0000256" key="11">
    <source>
        <dbReference type="ARBA" id="ARBA00022771"/>
    </source>
</evidence>
<evidence type="ECO:0000313" key="22">
    <source>
        <dbReference type="EMBL" id="SVE74204.1"/>
    </source>
</evidence>
<keyword evidence="15" id="KW-0539">Nucleus</keyword>
<comment type="subcellular location">
    <subcellularLocation>
        <location evidence="2">Cell projection</location>
        <location evidence="2">Axon</location>
    </subcellularLocation>
    <subcellularLocation>
        <location evidence="5">Cell projection</location>
        <location evidence="5">Growth cone</location>
    </subcellularLocation>
    <subcellularLocation>
        <location evidence="3">Cytoplasm</location>
        <location evidence="3">Perinuclear region</location>
    </subcellularLocation>
    <subcellularLocation>
        <location evidence="1">Nucleus</location>
        <location evidence="1">Cajal body</location>
    </subcellularLocation>
    <subcellularLocation>
        <location evidence="17">Nucleus</location>
        <location evidence="17">Gem</location>
    </subcellularLocation>
    <subcellularLocation>
        <location evidence="4">Nucleus</location>
        <location evidence="4">Nucleolus</location>
    </subcellularLocation>
</comment>
<keyword evidence="12" id="KW-0221">Differentiation</keyword>
<evidence type="ECO:0000259" key="21">
    <source>
        <dbReference type="SMART" id="SM00709"/>
    </source>
</evidence>
<reference evidence="22" key="1">
    <citation type="submission" date="2018-08" db="EMBL/GenBank/DDBJ databases">
        <authorList>
            <person name="Cornetti L."/>
        </authorList>
    </citation>
    <scope>NUCLEOTIDE SEQUENCE</scope>
    <source>
        <strain evidence="22">ZW-BAR-1</strain>
    </source>
</reference>
<evidence type="ECO:0000256" key="9">
    <source>
        <dbReference type="ARBA" id="ARBA00022723"/>
    </source>
</evidence>
<evidence type="ECO:0000256" key="2">
    <source>
        <dbReference type="ARBA" id="ARBA00004489"/>
    </source>
</evidence>
<keyword evidence="14" id="KW-0508">mRNA splicing</keyword>
<keyword evidence="10" id="KW-0677">Repeat</keyword>
<keyword evidence="11" id="KW-0863">Zinc-finger</keyword>
<dbReference type="InterPro" id="IPR004457">
    <property type="entry name" value="Znf_ZPR1"/>
</dbReference>
<dbReference type="InterPro" id="IPR056180">
    <property type="entry name" value="ZPR1_jr_dom"/>
</dbReference>
<accession>A0A4Y7M0Y9</accession>
<evidence type="ECO:0000256" key="16">
    <source>
        <dbReference type="ARBA" id="ARBA00023273"/>
    </source>
</evidence>
<dbReference type="PANTHER" id="PTHR10876">
    <property type="entry name" value="ZINC FINGER PROTEIN ZPR1"/>
    <property type="match status" value="1"/>
</dbReference>
<dbReference type="Pfam" id="PF22794">
    <property type="entry name" value="jr-ZPR1"/>
    <property type="match status" value="2"/>
</dbReference>
<gene>
    <name evidence="22" type="primary">EOG090X06TU</name>
</gene>
<evidence type="ECO:0000256" key="20">
    <source>
        <dbReference type="SAM" id="Coils"/>
    </source>
</evidence>
<evidence type="ECO:0000256" key="3">
    <source>
        <dbReference type="ARBA" id="ARBA00004556"/>
    </source>
</evidence>
<evidence type="ECO:0000256" key="17">
    <source>
        <dbReference type="ARBA" id="ARBA00034695"/>
    </source>
</evidence>
<dbReference type="GO" id="GO:0061564">
    <property type="term" value="P:axon development"/>
    <property type="evidence" value="ECO:0007669"/>
    <property type="project" value="UniProtKB-ARBA"/>
</dbReference>
<dbReference type="FunFam" id="2.60.120.1040:FF:000002">
    <property type="entry name" value="zinc finger protein ZPR1"/>
    <property type="match status" value="1"/>
</dbReference>
<feature type="domain" description="Zinc finger ZPR1-type" evidence="21">
    <location>
        <begin position="252"/>
        <end position="413"/>
    </location>
</feature>
<dbReference type="GO" id="GO:0030426">
    <property type="term" value="C:growth cone"/>
    <property type="evidence" value="ECO:0007669"/>
    <property type="project" value="UniProtKB-SubCell"/>
</dbReference>
<protein>
    <recommendedName>
        <fullName evidence="18">Zinc finger protein ZPR1</fullName>
    </recommendedName>
    <alternativeName>
        <fullName evidence="19">Zinc finger protein 259</fullName>
    </alternativeName>
</protein>
<dbReference type="Pfam" id="PF03367">
    <property type="entry name" value="Zn_ribbon_ZPR1"/>
    <property type="match status" value="2"/>
</dbReference>
<keyword evidence="9" id="KW-0479">Metal-binding</keyword>
<dbReference type="GO" id="GO:0008380">
    <property type="term" value="P:RNA splicing"/>
    <property type="evidence" value="ECO:0007669"/>
    <property type="project" value="UniProtKB-KW"/>
</dbReference>